<organism evidence="20 21">
    <name type="scientific">Vogesella oryzagri</name>
    <dbReference type="NCBI Taxonomy" id="3160864"/>
    <lineage>
        <taxon>Bacteria</taxon>
        <taxon>Pseudomonadati</taxon>
        <taxon>Pseudomonadota</taxon>
        <taxon>Betaproteobacteria</taxon>
        <taxon>Neisseriales</taxon>
        <taxon>Chromobacteriaceae</taxon>
        <taxon>Vogesella</taxon>
    </lineage>
</organism>
<keyword evidence="2 15" id="KW-0479">Metal-binding</keyword>
<evidence type="ECO:0000256" key="14">
    <source>
        <dbReference type="ARBA" id="ARBA00048988"/>
    </source>
</evidence>
<dbReference type="PANTHER" id="PTHR11070:SF23">
    <property type="entry name" value="RECBCD ENZYME SUBUNIT RECB"/>
    <property type="match status" value="1"/>
</dbReference>
<dbReference type="CDD" id="cd22352">
    <property type="entry name" value="RecB_C-like"/>
    <property type="match status" value="1"/>
</dbReference>
<feature type="domain" description="UvrD-like helicase ATP-binding" evidence="18">
    <location>
        <begin position="1"/>
        <end position="460"/>
    </location>
</feature>
<dbReference type="InterPro" id="IPR027417">
    <property type="entry name" value="P-loop_NTPase"/>
</dbReference>
<keyword evidence="5 15" id="KW-0378">Hydrolase</keyword>
<evidence type="ECO:0000256" key="10">
    <source>
        <dbReference type="ARBA" id="ARBA00023125"/>
    </source>
</evidence>
<keyword evidence="7 15" id="KW-0269">Exonuclease</keyword>
<feature type="binding site" evidence="15">
    <location>
        <position position="971"/>
    </location>
    <ligand>
        <name>Mg(2+)</name>
        <dbReference type="ChEBI" id="CHEBI:18420"/>
    </ligand>
</feature>
<evidence type="ECO:0000256" key="6">
    <source>
        <dbReference type="ARBA" id="ARBA00022806"/>
    </source>
</evidence>
<evidence type="ECO:0000256" key="11">
    <source>
        <dbReference type="ARBA" id="ARBA00023204"/>
    </source>
</evidence>
<keyword evidence="1 15" id="KW-0540">Nuclease</keyword>
<dbReference type="Gene3D" id="3.90.320.10">
    <property type="match status" value="1"/>
</dbReference>
<comment type="domain">
    <text evidence="15">The N-terminal DNA-binding domain is a ssDNA-dependent ATPase and has ATP-dependent 3'-5' helicase function. This domain interacts with RecC.</text>
</comment>
<reference evidence="20" key="1">
    <citation type="submission" date="2024-06" db="EMBL/GenBank/DDBJ databases">
        <title>Genome sequence of Vogesella sp. MAHUQ-64.</title>
        <authorList>
            <person name="Huq M.A."/>
        </authorList>
    </citation>
    <scope>NUCLEOTIDE SEQUENCE</scope>
    <source>
        <strain evidence="20">MAHUQ-64</strain>
    </source>
</reference>
<feature type="domain" description="UvrD-like helicase C-terminal" evidence="19">
    <location>
        <begin position="487"/>
        <end position="755"/>
    </location>
</feature>
<dbReference type="InterPro" id="IPR014016">
    <property type="entry name" value="UvrD-like_ATP-bd"/>
</dbReference>
<evidence type="ECO:0000259" key="18">
    <source>
        <dbReference type="PROSITE" id="PS51198"/>
    </source>
</evidence>
<gene>
    <name evidence="15 20" type="primary">recB</name>
    <name evidence="20" type="ORF">ABNW52_02825</name>
</gene>
<evidence type="ECO:0000313" key="21">
    <source>
        <dbReference type="Proteomes" id="UP001433638"/>
    </source>
</evidence>
<sequence>MHPLDALNCPLSGVNLIEASAGTGKTWTIAALYTRLLLEDAPDGSPPPTLDKLLVVTYTKAATAELRERLRRRLVELAQVLDGAPSDDGFLRALADRLAAGDAALTRERLRSAINGFDAAAIYTIHGFCQRVLTDAAFDSGQTFAATLEADNQADLQQLADDFWRQHIVAQPPLAQVLAENGDTPEGWLAEVRPYLSKPYLRMPQLDSGELLALRDAAAAAWSPVPADGQALAAGCALLLAAPGLSQSSYKPAQRERYVRLLQLLAADASLPQLSSAQAKDLAKLGQAAISKALTKDAAKAGLAAPQHPLFEWVDAWLAAWERYAGALARHLAGLKLQMIHWIDQHAVAQRRASRSRGFDDLLTDLAAALDDAEHGARLAARIAGDFAIALIDEFQDTDPLQYRIFRRAFVQQGRPVFMVGDPKQAIYSFRGADIFAYLNARDDAPADKQYTLGTNRRSQLPLVAAVNQLFARPQPFLLAGIDYHPVAAAPAGGSTLQVDDDDAAFNLLTFPGSDNPKGVAKGEATPYAAEATAHEIARLLALARAGKARLEKGGHSRPLAGGDIAVLVATHRQGDAVRAALSARGVQAVALTQESVFASAEAGELLALLRAWAEPAAESRLKVLCATELVGLDAAQLLAQTEDEAAWEARLAANLQDHKQWQQRGFMAAWRGFMARERVAARLLPLPDGERRLTNLGHLAELLQQESERVAGIAPLLAWFEGEVASPPGGEEALLRLESDAELVKIVTIHTSKGLQYPLVFCPFLWDGQLERRDTTFWRYRDGDASWLAPQALVSDEARATARAEILAEKLRLLYVALTRAEHRQYVVWGHVQKMQTAALSWLLHGRQAADLAALESGELSDAAIGSDLARFAGAQAGAVHCRPVNLALNTLPAEQDDGLQPQLARISRSLHTPWRVSSFTHLTRHLHGSGAPQAEAPDHDHGPLQEPDADFARDRFSFPRGARAGTCLHDMFERVDFTRPEGWPQAVAEALQKHGFDPLWQDAALAMLASSINSDIAPGIRLADIVPAQRRVEMEFTLPADGLSLPRLQRILTDPGNGLAEPLRAAAATLSFDRVQGYLKGFIDLAFISGDALWLVDYKSNHLGDGYAAYGHDALAASIAREHYYLQYLIYSVALRRYLAQRAPQLRLGGVRYLYLRGVDGTGNGVWCDAPSEALLAALDGLFTVQV</sequence>
<dbReference type="EMBL" id="JBEFLD010000002">
    <property type="protein sequence ID" value="MEQ6289541.1"/>
    <property type="molecule type" value="Genomic_DNA"/>
</dbReference>
<dbReference type="InterPro" id="IPR004586">
    <property type="entry name" value="RecB"/>
</dbReference>
<proteinExistence type="inferred from homology"/>
<dbReference type="SUPFAM" id="SSF52980">
    <property type="entry name" value="Restriction endonuclease-like"/>
    <property type="match status" value="1"/>
</dbReference>
<dbReference type="PROSITE" id="PS51217">
    <property type="entry name" value="UVRD_HELICASE_CTER"/>
    <property type="match status" value="1"/>
</dbReference>
<comment type="miscellaneous">
    <text evidence="15">In the RecBCD complex, RecB has a slow 3'-5' helicase, an exonuclease activity and loads RecA onto ssDNA, RecD has a fast 5'-3' helicase activity, while RecC stimulates the ATPase and processivity of the RecB helicase and contributes to recognition of the Chi site.</text>
</comment>
<keyword evidence="10 15" id="KW-0238">DNA-binding</keyword>
<dbReference type="RefSeq" id="WP_349583739.1">
    <property type="nucleotide sequence ID" value="NZ_JBEFLD010000002.1"/>
</dbReference>
<dbReference type="Pfam" id="PF00580">
    <property type="entry name" value="UvrD-helicase"/>
    <property type="match status" value="1"/>
</dbReference>
<comment type="caution">
    <text evidence="20">The sequence shown here is derived from an EMBL/GenBank/DDBJ whole genome shotgun (WGS) entry which is preliminary data.</text>
</comment>
<dbReference type="InterPro" id="IPR014017">
    <property type="entry name" value="DNA_helicase_UvrD-like_C"/>
</dbReference>
<accession>A0ABV1M0H4</accession>
<evidence type="ECO:0000256" key="12">
    <source>
        <dbReference type="ARBA" id="ARBA00023235"/>
    </source>
</evidence>
<evidence type="ECO:0000256" key="8">
    <source>
        <dbReference type="ARBA" id="ARBA00022840"/>
    </source>
</evidence>
<evidence type="ECO:0000256" key="7">
    <source>
        <dbReference type="ARBA" id="ARBA00022839"/>
    </source>
</evidence>
<name>A0ABV1M0H4_9NEIS</name>
<feature type="binding site" evidence="15">
    <location>
        <position position="1086"/>
    </location>
    <ligand>
        <name>Mg(2+)</name>
        <dbReference type="ChEBI" id="CHEBI:18420"/>
    </ligand>
</feature>
<comment type="subunit">
    <text evidence="15">Heterotrimer of RecB, RecC and RecD. All subunits contribute to DNA-binding. Interacts with RecA.</text>
</comment>
<comment type="domain">
    <text evidence="15">The C-terminal domain has nuclease activity and interacts with RecD. It interacts with RecA, facilitating its loading onto ssDNA.</text>
</comment>
<keyword evidence="9 15" id="KW-0460">Magnesium</keyword>
<feature type="region of interest" description="DNA-binding and helicase activity, interacts with RecC" evidence="15">
    <location>
        <begin position="1"/>
        <end position="902"/>
    </location>
</feature>
<keyword evidence="6 15" id="KW-0347">Helicase</keyword>
<feature type="binding site" evidence="15">
    <location>
        <position position="1099"/>
    </location>
    <ligand>
        <name>Mg(2+)</name>
        <dbReference type="ChEBI" id="CHEBI:18420"/>
    </ligand>
</feature>
<evidence type="ECO:0000256" key="16">
    <source>
        <dbReference type="PROSITE-ProRule" id="PRU00560"/>
    </source>
</evidence>
<evidence type="ECO:0000256" key="3">
    <source>
        <dbReference type="ARBA" id="ARBA00022741"/>
    </source>
</evidence>
<evidence type="ECO:0000256" key="2">
    <source>
        <dbReference type="ARBA" id="ARBA00022723"/>
    </source>
</evidence>
<comment type="function">
    <text evidence="15">A helicase/nuclease that prepares dsDNA breaks (DSB) for recombinational DNA repair. Binds to DSBs and unwinds DNA via a highly rapid and processive ATP-dependent bidirectional helicase activity. Unwinds dsDNA until it encounters a Chi (crossover hotspot instigator) sequence from the 3' direction. Cuts ssDNA a few nucleotides 3' to the Chi site. The properties and activities of the enzyme are changed at Chi. The Chi-altered holoenzyme produces a long 3'-ssDNA overhang and facilitates RecA-binding to the ssDNA for homologous DNA recombination and repair. Holoenzyme degrades any linearized DNA that is unable to undergo homologous recombination. In the holoenzyme this subunit contributes ATPase, 3'-5' helicase, exonuclease activity and loads RecA onto ssDNA.</text>
</comment>
<evidence type="ECO:0000256" key="5">
    <source>
        <dbReference type="ARBA" id="ARBA00022801"/>
    </source>
</evidence>
<keyword evidence="4 15" id="KW-0227">DNA damage</keyword>
<dbReference type="PROSITE" id="PS51198">
    <property type="entry name" value="UVRD_HELICASE_ATP_BIND"/>
    <property type="match status" value="1"/>
</dbReference>
<evidence type="ECO:0000256" key="13">
    <source>
        <dbReference type="ARBA" id="ARBA00034617"/>
    </source>
</evidence>
<dbReference type="InterPro" id="IPR011604">
    <property type="entry name" value="PDDEXK-like_dom_sf"/>
</dbReference>
<dbReference type="SUPFAM" id="SSF52540">
    <property type="entry name" value="P-loop containing nucleoside triphosphate hydrolases"/>
    <property type="match status" value="1"/>
</dbReference>
<evidence type="ECO:0000259" key="19">
    <source>
        <dbReference type="PROSITE" id="PS51217"/>
    </source>
</evidence>
<keyword evidence="3 15" id="KW-0547">Nucleotide-binding</keyword>
<dbReference type="HAMAP" id="MF_01485">
    <property type="entry name" value="RecB"/>
    <property type="match status" value="1"/>
</dbReference>
<comment type="catalytic activity">
    <reaction evidence="15">
        <text>Exonucleolytic cleavage (in the presence of ATP) in either 5'- to 3'- or 3'- to 5'-direction to yield 5'-phosphooligonucleotides.</text>
        <dbReference type="EC" id="3.1.11.5"/>
    </reaction>
</comment>
<dbReference type="EC" id="3.1.11.5" evidence="15"/>
<dbReference type="Gene3D" id="3.40.50.300">
    <property type="entry name" value="P-loop containing nucleotide triphosphate hydrolases"/>
    <property type="match status" value="2"/>
</dbReference>
<protein>
    <recommendedName>
        <fullName evidence="15">RecBCD enzyme subunit RecB</fullName>
        <ecNumber evidence="15">3.1.11.5</ecNumber>
        <ecNumber evidence="15">5.6.2.4</ecNumber>
    </recommendedName>
    <alternativeName>
        <fullName evidence="15">DNA 3'-5' helicase subunit RecB</fullName>
    </alternativeName>
    <alternativeName>
        <fullName evidence="15">Exonuclease V subunit RecB</fullName>
        <shortName evidence="15">ExoV subunit RecB</shortName>
    </alternativeName>
    <alternativeName>
        <fullName evidence="15">Helicase/nuclease RecBCD subunit RecB</fullName>
    </alternativeName>
</protein>
<dbReference type="Gene3D" id="1.10.486.10">
    <property type="entry name" value="PCRA, domain 4"/>
    <property type="match status" value="1"/>
</dbReference>
<dbReference type="Proteomes" id="UP001433638">
    <property type="component" value="Unassembled WGS sequence"/>
</dbReference>
<keyword evidence="11 15" id="KW-0234">DNA repair</keyword>
<feature type="binding site" evidence="16">
    <location>
        <begin position="19"/>
        <end position="26"/>
    </location>
    <ligand>
        <name>ATP</name>
        <dbReference type="ChEBI" id="CHEBI:30616"/>
    </ligand>
</feature>
<dbReference type="InterPro" id="IPR000212">
    <property type="entry name" value="DNA_helicase_UvrD/REP"/>
</dbReference>
<comment type="similarity">
    <text evidence="15">Belongs to the helicase family. UvrD subfamily.</text>
</comment>
<dbReference type="Gene3D" id="1.10.3170.10">
    <property type="entry name" value="Recbcd, chain B, domain 2"/>
    <property type="match status" value="1"/>
</dbReference>
<comment type="catalytic activity">
    <reaction evidence="14 15">
        <text>ATP + H2O = ADP + phosphate + H(+)</text>
        <dbReference type="Rhea" id="RHEA:13065"/>
        <dbReference type="ChEBI" id="CHEBI:15377"/>
        <dbReference type="ChEBI" id="CHEBI:15378"/>
        <dbReference type="ChEBI" id="CHEBI:30616"/>
        <dbReference type="ChEBI" id="CHEBI:43474"/>
        <dbReference type="ChEBI" id="CHEBI:456216"/>
        <dbReference type="EC" id="5.6.2.4"/>
    </reaction>
</comment>
<feature type="region of interest" description="Disordered" evidence="17">
    <location>
        <begin position="928"/>
        <end position="951"/>
    </location>
</feature>
<evidence type="ECO:0000256" key="17">
    <source>
        <dbReference type="SAM" id="MobiDB-lite"/>
    </source>
</evidence>
<evidence type="ECO:0000256" key="1">
    <source>
        <dbReference type="ARBA" id="ARBA00022722"/>
    </source>
</evidence>
<dbReference type="Pfam" id="PF13361">
    <property type="entry name" value="UvrD_C"/>
    <property type="match status" value="1"/>
</dbReference>
<keyword evidence="12 15" id="KW-0413">Isomerase</keyword>
<dbReference type="InterPro" id="IPR011335">
    <property type="entry name" value="Restrct_endonuc-II-like"/>
</dbReference>
<comment type="catalytic activity">
    <reaction evidence="13 15">
        <text>Couples ATP hydrolysis with the unwinding of duplex DNA by translocating in the 3'-5' direction.</text>
        <dbReference type="EC" id="5.6.2.4"/>
    </reaction>
</comment>
<comment type="cofactor">
    <cofactor evidence="15">
        <name>Mg(2+)</name>
        <dbReference type="ChEBI" id="CHEBI:18420"/>
    </cofactor>
    <text evidence="15">Binds 1 Mg(2+) ion per subunit.</text>
</comment>
<feature type="region of interest" description="Nuclease activity, interacts with RecD and RecA" evidence="15">
    <location>
        <begin position="915"/>
        <end position="1189"/>
    </location>
</feature>
<dbReference type="PANTHER" id="PTHR11070">
    <property type="entry name" value="UVRD / RECB / PCRA DNA HELICASE FAMILY MEMBER"/>
    <property type="match status" value="1"/>
</dbReference>
<dbReference type="EC" id="5.6.2.4" evidence="15"/>
<evidence type="ECO:0000256" key="15">
    <source>
        <dbReference type="HAMAP-Rule" id="MF_01485"/>
    </source>
</evidence>
<evidence type="ECO:0000313" key="20">
    <source>
        <dbReference type="EMBL" id="MEQ6289541.1"/>
    </source>
</evidence>
<dbReference type="NCBIfam" id="TIGR00609">
    <property type="entry name" value="recB"/>
    <property type="match status" value="1"/>
</dbReference>
<feature type="active site" description="For nuclease activity" evidence="15">
    <location>
        <position position="1099"/>
    </location>
</feature>
<keyword evidence="21" id="KW-1185">Reference proteome</keyword>
<evidence type="ECO:0000256" key="4">
    <source>
        <dbReference type="ARBA" id="ARBA00022763"/>
    </source>
</evidence>
<evidence type="ECO:0000256" key="9">
    <source>
        <dbReference type="ARBA" id="ARBA00022842"/>
    </source>
</evidence>
<keyword evidence="8 15" id="KW-0067">ATP-binding</keyword>
<dbReference type="GO" id="GO:0008854">
    <property type="term" value="F:exodeoxyribonuclease V activity"/>
    <property type="evidence" value="ECO:0007669"/>
    <property type="project" value="UniProtKB-EC"/>
</dbReference>